<reference evidence="2 3" key="1">
    <citation type="submission" date="2016-05" db="EMBL/GenBank/DDBJ databases">
        <title>Genome sequencing reveals origins of a unique bacterial endosymbiosis in the earliest lineages of terrestrial Fungi.</title>
        <authorList>
            <consortium name="DOE Joint Genome Institute"/>
            <person name="Uehling J."/>
            <person name="Gryganskyi A."/>
            <person name="Hameed K."/>
            <person name="Tschaplinski T."/>
            <person name="Misztal P."/>
            <person name="Wu S."/>
            <person name="Desiro A."/>
            <person name="Vande Pol N."/>
            <person name="Du Z.-Y."/>
            <person name="Zienkiewicz A."/>
            <person name="Zienkiewicz K."/>
            <person name="Morin E."/>
            <person name="Tisserant E."/>
            <person name="Splivallo R."/>
            <person name="Hainaut M."/>
            <person name="Henrissat B."/>
            <person name="Ohm R."/>
            <person name="Kuo A."/>
            <person name="Yan J."/>
            <person name="Lipzen A."/>
            <person name="Nolan M."/>
            <person name="Labutti K."/>
            <person name="Barry K."/>
            <person name="Goldstein A."/>
            <person name="Labbe J."/>
            <person name="Schadt C."/>
            <person name="Tuskan G."/>
            <person name="Grigoriev I."/>
            <person name="Martin F."/>
            <person name="Vilgalys R."/>
            <person name="Bonito G."/>
        </authorList>
    </citation>
    <scope>NUCLEOTIDE SEQUENCE [LARGE SCALE GENOMIC DNA]</scope>
    <source>
        <strain evidence="2 3">AG-77</strain>
    </source>
</reference>
<evidence type="ECO:0000313" key="3">
    <source>
        <dbReference type="Proteomes" id="UP000078512"/>
    </source>
</evidence>
<sequence>MNNSFRGGHGRGPRGGGGPGGMNFQNDMSQQQQQQQQPFGFQQQRGYPPHMMQQQPGQQQQQPHNMPQQIQIPNSQQSQRYMSGGMPSPSLVQPSSMGGYPGASGAVVGSNPNATQMPFGPPVRPVDQAPKSHHDILRKHNEEYASRQTASNAVNQAQGLTPGTYFPVPKAKHNNTIIPVLPRPINPYPTNE</sequence>
<dbReference type="EMBL" id="KV442021">
    <property type="protein sequence ID" value="OAQ33405.1"/>
    <property type="molecule type" value="Genomic_DNA"/>
</dbReference>
<keyword evidence="3" id="KW-1185">Reference proteome</keyword>
<gene>
    <name evidence="2" type="ORF">K457DRAFT_134526</name>
</gene>
<name>A0A197K7E1_9FUNG</name>
<accession>A0A197K7E1</accession>
<feature type="region of interest" description="Disordered" evidence="1">
    <location>
        <begin position="1"/>
        <end position="132"/>
    </location>
</feature>
<feature type="compositionally biased region" description="Low complexity" evidence="1">
    <location>
        <begin position="30"/>
        <end position="79"/>
    </location>
</feature>
<feature type="compositionally biased region" description="Polar residues" evidence="1">
    <location>
        <begin position="146"/>
        <end position="161"/>
    </location>
</feature>
<organism evidence="2 3">
    <name type="scientific">Linnemannia elongata AG-77</name>
    <dbReference type="NCBI Taxonomy" id="1314771"/>
    <lineage>
        <taxon>Eukaryota</taxon>
        <taxon>Fungi</taxon>
        <taxon>Fungi incertae sedis</taxon>
        <taxon>Mucoromycota</taxon>
        <taxon>Mortierellomycotina</taxon>
        <taxon>Mortierellomycetes</taxon>
        <taxon>Mortierellales</taxon>
        <taxon>Mortierellaceae</taxon>
        <taxon>Linnemannia</taxon>
    </lineage>
</organism>
<evidence type="ECO:0000313" key="2">
    <source>
        <dbReference type="EMBL" id="OAQ33405.1"/>
    </source>
</evidence>
<dbReference type="AlphaFoldDB" id="A0A197K7E1"/>
<protein>
    <submittedName>
        <fullName evidence="2">Uncharacterized protein</fullName>
    </submittedName>
</protein>
<dbReference type="Proteomes" id="UP000078512">
    <property type="component" value="Unassembled WGS sequence"/>
</dbReference>
<evidence type="ECO:0000256" key="1">
    <source>
        <dbReference type="SAM" id="MobiDB-lite"/>
    </source>
</evidence>
<feature type="region of interest" description="Disordered" evidence="1">
    <location>
        <begin position="145"/>
        <end position="167"/>
    </location>
</feature>
<dbReference type="OrthoDB" id="5551320at2759"/>
<proteinExistence type="predicted"/>